<sequence>MQQDLTGMSKFSALPNPGGGVRGNAVNGGGDLCGSRTPEETAVLRWGRQRPEPGSNGNRSRKRGASCSAVYLPAAAL</sequence>
<accession>M8BRA4</accession>
<dbReference type="AlphaFoldDB" id="M8BRA4"/>
<feature type="compositionally biased region" description="Gly residues" evidence="1">
    <location>
        <begin position="17"/>
        <end position="32"/>
    </location>
</feature>
<evidence type="ECO:0000313" key="2">
    <source>
        <dbReference type="EnsemblPlants" id="EMT24328"/>
    </source>
</evidence>
<protein>
    <submittedName>
        <fullName evidence="2">Uncharacterized protein</fullName>
    </submittedName>
</protein>
<dbReference type="EnsemblPlants" id="EMT24328">
    <property type="protein sequence ID" value="EMT24328"/>
    <property type="gene ID" value="F775_05662"/>
</dbReference>
<feature type="region of interest" description="Disordered" evidence="1">
    <location>
        <begin position="1"/>
        <end position="65"/>
    </location>
</feature>
<name>M8BRA4_AEGTA</name>
<organism evidence="2">
    <name type="scientific">Aegilops tauschii</name>
    <name type="common">Tausch's goatgrass</name>
    <name type="synonym">Aegilops squarrosa</name>
    <dbReference type="NCBI Taxonomy" id="37682"/>
    <lineage>
        <taxon>Eukaryota</taxon>
        <taxon>Viridiplantae</taxon>
        <taxon>Streptophyta</taxon>
        <taxon>Embryophyta</taxon>
        <taxon>Tracheophyta</taxon>
        <taxon>Spermatophyta</taxon>
        <taxon>Magnoliopsida</taxon>
        <taxon>Liliopsida</taxon>
        <taxon>Poales</taxon>
        <taxon>Poaceae</taxon>
        <taxon>BOP clade</taxon>
        <taxon>Pooideae</taxon>
        <taxon>Triticodae</taxon>
        <taxon>Triticeae</taxon>
        <taxon>Triticinae</taxon>
        <taxon>Aegilops</taxon>
    </lineage>
</organism>
<proteinExistence type="predicted"/>
<reference evidence="2" key="1">
    <citation type="submission" date="2015-06" db="UniProtKB">
        <authorList>
            <consortium name="EnsemblPlants"/>
        </authorList>
    </citation>
    <scope>IDENTIFICATION</scope>
</reference>
<evidence type="ECO:0000256" key="1">
    <source>
        <dbReference type="SAM" id="MobiDB-lite"/>
    </source>
</evidence>